<dbReference type="AlphaFoldDB" id="A0A9X7JKD7"/>
<dbReference type="Pfam" id="PF07366">
    <property type="entry name" value="SnoaL"/>
    <property type="match status" value="1"/>
</dbReference>
<keyword evidence="2" id="KW-1185">Reference proteome</keyword>
<dbReference type="PANTHER" id="PTHR38436:SF1">
    <property type="entry name" value="ESTER CYCLASE"/>
    <property type="match status" value="1"/>
</dbReference>
<dbReference type="PANTHER" id="PTHR38436">
    <property type="entry name" value="POLYKETIDE CYCLASE SNOAL-LIKE DOMAIN"/>
    <property type="match status" value="1"/>
</dbReference>
<dbReference type="Proteomes" id="UP000242427">
    <property type="component" value="Unassembled WGS sequence"/>
</dbReference>
<accession>A0A9X7JKD7</accession>
<dbReference type="InterPro" id="IPR009959">
    <property type="entry name" value="Cyclase_SnoaL-like"/>
</dbReference>
<comment type="caution">
    <text evidence="1">The sequence shown here is derived from an EMBL/GenBank/DDBJ whole genome shotgun (WGS) entry which is preliminary data.</text>
</comment>
<reference evidence="1 2" key="1">
    <citation type="submission" date="2018-03" db="EMBL/GenBank/DDBJ databases">
        <title>Chitinolytic properties of Streptosporangium nondiastaticum TBG75A20.</title>
        <authorList>
            <person name="Gayathri V."/>
            <person name="Shiburaj S."/>
        </authorList>
    </citation>
    <scope>NUCLEOTIDE SEQUENCE [LARGE SCALE GENOMIC DNA]</scope>
    <source>
        <strain evidence="1 2">TBG75A20</strain>
    </source>
</reference>
<dbReference type="OrthoDB" id="9182871at2"/>
<evidence type="ECO:0000313" key="1">
    <source>
        <dbReference type="EMBL" id="PSJ25198.1"/>
    </source>
</evidence>
<organism evidence="1 2">
    <name type="scientific">Streptosporangium nondiastaticum</name>
    <dbReference type="NCBI Taxonomy" id="35764"/>
    <lineage>
        <taxon>Bacteria</taxon>
        <taxon>Bacillati</taxon>
        <taxon>Actinomycetota</taxon>
        <taxon>Actinomycetes</taxon>
        <taxon>Streptosporangiales</taxon>
        <taxon>Streptosporangiaceae</taxon>
        <taxon>Streptosporangium</taxon>
    </lineage>
</organism>
<dbReference type="Gene3D" id="3.10.450.50">
    <property type="match status" value="1"/>
</dbReference>
<name>A0A9X7JKD7_9ACTN</name>
<dbReference type="SUPFAM" id="SSF54427">
    <property type="entry name" value="NTF2-like"/>
    <property type="match status" value="1"/>
</dbReference>
<proteinExistence type="predicted"/>
<dbReference type="InterPro" id="IPR032710">
    <property type="entry name" value="NTF2-like_dom_sf"/>
</dbReference>
<dbReference type="EMBL" id="PXWG01000133">
    <property type="protein sequence ID" value="PSJ25198.1"/>
    <property type="molecule type" value="Genomic_DNA"/>
</dbReference>
<sequence>MTFVQIIDCRTSRYEDMSRLMDDWVAATEGKRTATHALVGKDRAQDGHYVEIVEFPSHEDAMRNSNLPETDRIFAEMVALCDVRPSFTDLDVVRDDRLGGGGLGDEGLSDEGLNKTTARRFFEDVARDGDLGLMDELFATGYRHHDIGKEEPTVVGLEAMRSDVESWRNAFDLAFTLHSQLAGDDEVATRWTWRGTHQGDFMGHQPTGQEVTMEGTTTFRFQDGKIAEGWWIYDMLGLKRQLESGPV</sequence>
<dbReference type="GO" id="GO:0030638">
    <property type="term" value="P:polyketide metabolic process"/>
    <property type="evidence" value="ECO:0007669"/>
    <property type="project" value="InterPro"/>
</dbReference>
<gene>
    <name evidence="1" type="ORF">B7P34_29505</name>
</gene>
<protein>
    <submittedName>
        <fullName evidence="1">Ester cyclase</fullName>
    </submittedName>
</protein>
<dbReference type="RefSeq" id="WP_106681247.1">
    <property type="nucleotide sequence ID" value="NZ_PXWG01000133.1"/>
</dbReference>
<evidence type="ECO:0000313" key="2">
    <source>
        <dbReference type="Proteomes" id="UP000242427"/>
    </source>
</evidence>